<evidence type="ECO:0000256" key="6">
    <source>
        <dbReference type="ARBA" id="ARBA00023136"/>
    </source>
</evidence>
<feature type="region of interest" description="Disordered" evidence="7">
    <location>
        <begin position="1"/>
        <end position="35"/>
    </location>
</feature>
<comment type="caution">
    <text evidence="10">The sequence shown here is derived from an EMBL/GenBank/DDBJ whole genome shotgun (WGS) entry which is preliminary data.</text>
</comment>
<dbReference type="Gene3D" id="1.20.1250.20">
    <property type="entry name" value="MFS general substrate transporter like domains"/>
    <property type="match status" value="1"/>
</dbReference>
<feature type="compositionally biased region" description="Basic and acidic residues" evidence="7">
    <location>
        <begin position="1"/>
        <end position="15"/>
    </location>
</feature>
<dbReference type="Pfam" id="PF00083">
    <property type="entry name" value="Sugar_tr"/>
    <property type="match status" value="1"/>
</dbReference>
<dbReference type="Proteomes" id="UP000193218">
    <property type="component" value="Unassembled WGS sequence"/>
</dbReference>
<feature type="transmembrane region" description="Helical" evidence="8">
    <location>
        <begin position="113"/>
        <end position="131"/>
    </location>
</feature>
<keyword evidence="5 8" id="KW-1133">Transmembrane helix</keyword>
<reference evidence="10 11" key="1">
    <citation type="submission" date="2017-03" db="EMBL/GenBank/DDBJ databases">
        <title>Widespread Adenine N6-methylation of Active Genes in Fungi.</title>
        <authorList>
            <consortium name="DOE Joint Genome Institute"/>
            <person name="Mondo S.J."/>
            <person name="Dannebaum R.O."/>
            <person name="Kuo R.C."/>
            <person name="Louie K.B."/>
            <person name="Bewick A.J."/>
            <person name="Labutti K."/>
            <person name="Haridas S."/>
            <person name="Kuo A."/>
            <person name="Salamov A."/>
            <person name="Ahrendt S.R."/>
            <person name="Lau R."/>
            <person name="Bowen B.P."/>
            <person name="Lipzen A."/>
            <person name="Sullivan W."/>
            <person name="Andreopoulos W.B."/>
            <person name="Clum A."/>
            <person name="Lindquist E."/>
            <person name="Daum C."/>
            <person name="Northen T.R."/>
            <person name="Ramamoorthy G."/>
            <person name="Schmitz R.J."/>
            <person name="Gryganskyi A."/>
            <person name="Culley D."/>
            <person name="Magnuson J."/>
            <person name="James T.Y."/>
            <person name="O'Malley M.A."/>
            <person name="Stajich J.E."/>
            <person name="Spatafora J.W."/>
            <person name="Visel A."/>
            <person name="Grigoriev I.V."/>
        </authorList>
    </citation>
    <scope>NUCLEOTIDE SEQUENCE [LARGE SCALE GENOMIC DNA]</scope>
    <source>
        <strain evidence="10 11">NRRL Y-17943</strain>
    </source>
</reference>
<organism evidence="10 11">
    <name type="scientific">Kockovaella imperatae</name>
    <dbReference type="NCBI Taxonomy" id="4999"/>
    <lineage>
        <taxon>Eukaryota</taxon>
        <taxon>Fungi</taxon>
        <taxon>Dikarya</taxon>
        <taxon>Basidiomycota</taxon>
        <taxon>Agaricomycotina</taxon>
        <taxon>Tremellomycetes</taxon>
        <taxon>Tremellales</taxon>
        <taxon>Cuniculitremaceae</taxon>
        <taxon>Kockovaella</taxon>
    </lineage>
</organism>
<dbReference type="GO" id="GO:0022857">
    <property type="term" value="F:transmembrane transporter activity"/>
    <property type="evidence" value="ECO:0007669"/>
    <property type="project" value="InterPro"/>
</dbReference>
<comment type="subcellular location">
    <subcellularLocation>
        <location evidence="1">Membrane</location>
        <topology evidence="1">Multi-pass membrane protein</topology>
    </subcellularLocation>
</comment>
<dbReference type="AlphaFoldDB" id="A0A1Y1UDU1"/>
<evidence type="ECO:0000256" key="7">
    <source>
        <dbReference type="SAM" id="MobiDB-lite"/>
    </source>
</evidence>
<dbReference type="InParanoid" id="A0A1Y1UDU1"/>
<feature type="transmembrane region" description="Helical" evidence="8">
    <location>
        <begin position="151"/>
        <end position="176"/>
    </location>
</feature>
<keyword evidence="3" id="KW-0813">Transport</keyword>
<feature type="transmembrane region" description="Helical" evidence="8">
    <location>
        <begin position="345"/>
        <end position="369"/>
    </location>
</feature>
<evidence type="ECO:0000313" key="11">
    <source>
        <dbReference type="Proteomes" id="UP000193218"/>
    </source>
</evidence>
<feature type="domain" description="Major facilitator superfamily (MFS) profile" evidence="9">
    <location>
        <begin position="77"/>
        <end position="531"/>
    </location>
</feature>
<dbReference type="CDD" id="cd17316">
    <property type="entry name" value="MFS_SV2_like"/>
    <property type="match status" value="1"/>
</dbReference>
<accession>A0A1Y1UDU1</accession>
<sequence length="536" mass="57931">MSQGEKDIQSSDASKKGWLAPALNREETDRTQDPNVLVSAVDDQAAIDGVEPVYAAKAKILNRAIQDIGMGKYQWQLFIVIGFGWAQDNMWPIVTSLILAPLANEFRVARPPLLTLAQNFGLLAGAMFWGFGCDIFGRRWGFNLTLGVTGLFGMLAASSPNLAAAGCFAALWSFGVGGNLPVDSAIFLEFLPGTHQYLLTILSIFWAFAQLLASLVAWGLLGNYTCQQSNANCTRSENMGWRYFVITMGGISLLGFAIRFGVFTLYESPKYWMGKGRDDEAVRIVHEVARRNGTISTLSVAELKACEALAPTTSAIDHSARGALKRKLRQVNFSHVRSLFATSRLSFSTGAIMVVWAFIGLAFPLYNAFVPYTLATKGAKFDDGSTYITYRNACIIAVLGVPGAILGGALVETKLLGRKGTLCASTILTGVFIYGSTTAKTSNALLAWDCVYQFFSNVMYAVLYAYTPEIFPTKDRGTGNALTATANRVFGIMAPIIAMYGNLETSAPVYTSGGLFIAAGLLVLILPYESRGKASL</sequence>
<keyword evidence="6 8" id="KW-0472">Membrane</keyword>
<feature type="transmembrane region" description="Helical" evidence="8">
    <location>
        <begin position="445"/>
        <end position="467"/>
    </location>
</feature>
<keyword evidence="11" id="KW-1185">Reference proteome</keyword>
<dbReference type="RefSeq" id="XP_021870312.1">
    <property type="nucleotide sequence ID" value="XM_022016059.1"/>
</dbReference>
<gene>
    <name evidence="10" type="ORF">BD324DRAFT_627903</name>
</gene>
<evidence type="ECO:0000256" key="4">
    <source>
        <dbReference type="ARBA" id="ARBA00022692"/>
    </source>
</evidence>
<dbReference type="FunCoup" id="A0A1Y1UDU1">
    <property type="interactions" value="108"/>
</dbReference>
<evidence type="ECO:0000256" key="8">
    <source>
        <dbReference type="SAM" id="Phobius"/>
    </source>
</evidence>
<comment type="similarity">
    <text evidence="2">Belongs to the major facilitator superfamily.</text>
</comment>
<dbReference type="OrthoDB" id="3936150at2759"/>
<dbReference type="PANTHER" id="PTHR23511">
    <property type="entry name" value="SYNAPTIC VESICLE GLYCOPROTEIN 2"/>
    <property type="match status" value="1"/>
</dbReference>
<dbReference type="InterPro" id="IPR020846">
    <property type="entry name" value="MFS_dom"/>
</dbReference>
<feature type="transmembrane region" description="Helical" evidence="8">
    <location>
        <begin position="241"/>
        <end position="266"/>
    </location>
</feature>
<dbReference type="FunFam" id="1.20.1250.20:FF:000171">
    <property type="entry name" value="MFS general substrate transporter"/>
    <property type="match status" value="1"/>
</dbReference>
<evidence type="ECO:0000256" key="3">
    <source>
        <dbReference type="ARBA" id="ARBA00022448"/>
    </source>
</evidence>
<dbReference type="GO" id="GO:0016020">
    <property type="term" value="C:membrane"/>
    <property type="evidence" value="ECO:0007669"/>
    <property type="project" value="UniProtKB-SubCell"/>
</dbReference>
<dbReference type="InterPro" id="IPR036259">
    <property type="entry name" value="MFS_trans_sf"/>
</dbReference>
<protein>
    <submittedName>
        <fullName evidence="10">Membrane transporter</fullName>
    </submittedName>
</protein>
<proteinExistence type="inferred from homology"/>
<dbReference type="InterPro" id="IPR005828">
    <property type="entry name" value="MFS_sugar_transport-like"/>
</dbReference>
<dbReference type="PROSITE" id="PS50850">
    <property type="entry name" value="MFS"/>
    <property type="match status" value="1"/>
</dbReference>
<evidence type="ECO:0000256" key="1">
    <source>
        <dbReference type="ARBA" id="ARBA00004141"/>
    </source>
</evidence>
<feature type="transmembrane region" description="Helical" evidence="8">
    <location>
        <begin position="197"/>
        <end position="221"/>
    </location>
</feature>
<feature type="transmembrane region" description="Helical" evidence="8">
    <location>
        <begin position="479"/>
        <end position="501"/>
    </location>
</feature>
<dbReference type="EMBL" id="NBSH01000008">
    <property type="protein sequence ID" value="ORX36211.1"/>
    <property type="molecule type" value="Genomic_DNA"/>
</dbReference>
<dbReference type="PANTHER" id="PTHR23511:SF12">
    <property type="entry name" value="TRANSPORTER, PUTATIVE (AFU_ORTHOLOGUE AFUA_7G01740)-RELATED"/>
    <property type="match status" value="1"/>
</dbReference>
<evidence type="ECO:0000256" key="2">
    <source>
        <dbReference type="ARBA" id="ARBA00008335"/>
    </source>
</evidence>
<dbReference type="GeneID" id="33557868"/>
<name>A0A1Y1UDU1_9TREE</name>
<feature type="transmembrane region" description="Helical" evidence="8">
    <location>
        <begin position="507"/>
        <end position="528"/>
    </location>
</feature>
<dbReference type="SUPFAM" id="SSF103473">
    <property type="entry name" value="MFS general substrate transporter"/>
    <property type="match status" value="1"/>
</dbReference>
<evidence type="ECO:0000256" key="5">
    <source>
        <dbReference type="ARBA" id="ARBA00022989"/>
    </source>
</evidence>
<keyword evidence="4 8" id="KW-0812">Transmembrane</keyword>
<feature type="transmembrane region" description="Helical" evidence="8">
    <location>
        <begin position="389"/>
        <end position="410"/>
    </location>
</feature>
<evidence type="ECO:0000313" key="10">
    <source>
        <dbReference type="EMBL" id="ORX36211.1"/>
    </source>
</evidence>
<evidence type="ECO:0000259" key="9">
    <source>
        <dbReference type="PROSITE" id="PS50850"/>
    </source>
</evidence>